<dbReference type="Proteomes" id="UP000646827">
    <property type="component" value="Unassembled WGS sequence"/>
</dbReference>
<sequence length="327" mass="36112">LFRIKSSEGVPRALALLINDSTIVKAGRNVKGNLKKLNRDYGIAWKGALELGVFCQCRGAIECGTLGLSDISALVLGSKLSKDSNLRLSDWESGALEENQVMYAAFDAWASFKIFESVKDLDVFGKILPDYIPASLHCSLQYLGSPVAFAHVAEQVTQECQTNSEEIPFIVTRVRIPGALVMTKEGKARPLSQFGSPPFVIPVPISLLCTENPNQCIPTSPSLIASENDTSVVPQRNSDEYRERNDHYTETASIDTSSSLSDNDSNDILIVHELISTAGSQCLSTLTSEQQYTQSHNSRILKDIFHLMDMIKVSKKHLLAKEFIRRF</sequence>
<dbReference type="SUPFAM" id="SSF53098">
    <property type="entry name" value="Ribonuclease H-like"/>
    <property type="match status" value="1"/>
</dbReference>
<dbReference type="GO" id="GO:0003676">
    <property type="term" value="F:nucleic acid binding"/>
    <property type="evidence" value="ECO:0007669"/>
    <property type="project" value="InterPro"/>
</dbReference>
<evidence type="ECO:0000256" key="1">
    <source>
        <dbReference type="ARBA" id="ARBA00004123"/>
    </source>
</evidence>
<dbReference type="EMBL" id="JAEPRB010000737">
    <property type="protein sequence ID" value="KAG2212559.1"/>
    <property type="molecule type" value="Genomic_DNA"/>
</dbReference>
<evidence type="ECO:0000256" key="5">
    <source>
        <dbReference type="ARBA" id="ARBA00022839"/>
    </source>
</evidence>
<dbReference type="InterPro" id="IPR051132">
    <property type="entry name" value="3-5_Exonuclease_domain"/>
</dbReference>
<proteinExistence type="predicted"/>
<evidence type="ECO:0000259" key="11">
    <source>
        <dbReference type="Pfam" id="PF01612"/>
    </source>
</evidence>
<organism evidence="12 13">
    <name type="scientific">Circinella minor</name>
    <dbReference type="NCBI Taxonomy" id="1195481"/>
    <lineage>
        <taxon>Eukaryota</taxon>
        <taxon>Fungi</taxon>
        <taxon>Fungi incertae sedis</taxon>
        <taxon>Mucoromycota</taxon>
        <taxon>Mucoromycotina</taxon>
        <taxon>Mucoromycetes</taxon>
        <taxon>Mucorales</taxon>
        <taxon>Lichtheimiaceae</taxon>
        <taxon>Circinella</taxon>
    </lineage>
</organism>
<comment type="caution">
    <text evidence="12">The sequence shown here is derived from an EMBL/GenBank/DDBJ whole genome shotgun (WGS) entry which is preliminary data.</text>
</comment>
<evidence type="ECO:0000256" key="10">
    <source>
        <dbReference type="SAM" id="MobiDB-lite"/>
    </source>
</evidence>
<keyword evidence="7" id="KW-0539">Nucleus</keyword>
<keyword evidence="2" id="KW-0540">Nuclease</keyword>
<evidence type="ECO:0000256" key="3">
    <source>
        <dbReference type="ARBA" id="ARBA00022723"/>
    </source>
</evidence>
<reference evidence="12 13" key="1">
    <citation type="submission" date="2020-12" db="EMBL/GenBank/DDBJ databases">
        <title>Metabolic potential, ecology and presence of endohyphal bacteria is reflected in genomic diversity of Mucoromycotina.</title>
        <authorList>
            <person name="Muszewska A."/>
            <person name="Okrasinska A."/>
            <person name="Steczkiewicz K."/>
            <person name="Drgas O."/>
            <person name="Orlowska M."/>
            <person name="Perlinska-Lenart U."/>
            <person name="Aleksandrzak-Piekarczyk T."/>
            <person name="Szatraj K."/>
            <person name="Zielenkiewicz U."/>
            <person name="Pilsyk S."/>
            <person name="Malc E."/>
            <person name="Mieczkowski P."/>
            <person name="Kruszewska J.S."/>
            <person name="Biernat P."/>
            <person name="Pawlowska J."/>
        </authorList>
    </citation>
    <scope>NUCLEOTIDE SEQUENCE [LARGE SCALE GENOMIC DNA]</scope>
    <source>
        <strain evidence="12 13">CBS 142.35</strain>
    </source>
</reference>
<name>A0A8H7VFG5_9FUNG</name>
<feature type="domain" description="3'-5' exonuclease" evidence="11">
    <location>
        <begin position="12"/>
        <end position="117"/>
    </location>
</feature>
<dbReference type="GO" id="GO:0005634">
    <property type="term" value="C:nucleus"/>
    <property type="evidence" value="ECO:0007669"/>
    <property type="project" value="UniProtKB-SubCell"/>
</dbReference>
<dbReference type="GO" id="GO:0008408">
    <property type="term" value="F:3'-5' exonuclease activity"/>
    <property type="evidence" value="ECO:0007669"/>
    <property type="project" value="InterPro"/>
</dbReference>
<feature type="compositionally biased region" description="Basic and acidic residues" evidence="10">
    <location>
        <begin position="237"/>
        <end position="249"/>
    </location>
</feature>
<dbReference type="PANTHER" id="PTHR13620:SF109">
    <property type="entry name" value="3'-5' EXONUCLEASE"/>
    <property type="match status" value="1"/>
</dbReference>
<keyword evidence="13" id="KW-1185">Reference proteome</keyword>
<accession>A0A8H7VFG5</accession>
<dbReference type="Pfam" id="PF01612">
    <property type="entry name" value="DNA_pol_A_exo1"/>
    <property type="match status" value="1"/>
</dbReference>
<dbReference type="GO" id="GO:0046872">
    <property type="term" value="F:metal ion binding"/>
    <property type="evidence" value="ECO:0007669"/>
    <property type="project" value="UniProtKB-KW"/>
</dbReference>
<keyword evidence="5" id="KW-0269">Exonuclease</keyword>
<dbReference type="InterPro" id="IPR036397">
    <property type="entry name" value="RNaseH_sf"/>
</dbReference>
<evidence type="ECO:0000256" key="6">
    <source>
        <dbReference type="ARBA" id="ARBA00022842"/>
    </source>
</evidence>
<dbReference type="Gene3D" id="3.30.420.10">
    <property type="entry name" value="Ribonuclease H-like superfamily/Ribonuclease H"/>
    <property type="match status" value="1"/>
</dbReference>
<evidence type="ECO:0000256" key="9">
    <source>
        <dbReference type="ARBA" id="ARBA00042761"/>
    </source>
</evidence>
<dbReference type="InterPro" id="IPR002562">
    <property type="entry name" value="3'-5'_exonuclease_dom"/>
</dbReference>
<feature type="region of interest" description="Disordered" evidence="10">
    <location>
        <begin position="220"/>
        <end position="260"/>
    </location>
</feature>
<dbReference type="GO" id="GO:0006139">
    <property type="term" value="P:nucleobase-containing compound metabolic process"/>
    <property type="evidence" value="ECO:0007669"/>
    <property type="project" value="InterPro"/>
</dbReference>
<evidence type="ECO:0000313" key="12">
    <source>
        <dbReference type="EMBL" id="KAG2212559.1"/>
    </source>
</evidence>
<feature type="compositionally biased region" description="Polar residues" evidence="10">
    <location>
        <begin position="220"/>
        <end position="236"/>
    </location>
</feature>
<dbReference type="CDD" id="cd06141">
    <property type="entry name" value="WRN_exo"/>
    <property type="match status" value="1"/>
</dbReference>
<gene>
    <name evidence="12" type="ORF">INT45_005346</name>
</gene>
<protein>
    <recommendedName>
        <fullName evidence="8">3'-5' exonuclease</fullName>
    </recommendedName>
    <alternativeName>
        <fullName evidence="9">Werner Syndrome-like exonuclease</fullName>
    </alternativeName>
</protein>
<comment type="subcellular location">
    <subcellularLocation>
        <location evidence="1">Nucleus</location>
    </subcellularLocation>
</comment>
<feature type="non-terminal residue" evidence="12">
    <location>
        <position position="1"/>
    </location>
</feature>
<dbReference type="AlphaFoldDB" id="A0A8H7VFG5"/>
<dbReference type="PANTHER" id="PTHR13620">
    <property type="entry name" value="3-5 EXONUCLEASE"/>
    <property type="match status" value="1"/>
</dbReference>
<dbReference type="InterPro" id="IPR012337">
    <property type="entry name" value="RNaseH-like_sf"/>
</dbReference>
<keyword evidence="6" id="KW-0460">Magnesium</keyword>
<dbReference type="OrthoDB" id="18193at2759"/>
<evidence type="ECO:0000256" key="7">
    <source>
        <dbReference type="ARBA" id="ARBA00023242"/>
    </source>
</evidence>
<evidence type="ECO:0000313" key="13">
    <source>
        <dbReference type="Proteomes" id="UP000646827"/>
    </source>
</evidence>
<evidence type="ECO:0000256" key="8">
    <source>
        <dbReference type="ARBA" id="ARBA00040531"/>
    </source>
</evidence>
<evidence type="ECO:0000256" key="2">
    <source>
        <dbReference type="ARBA" id="ARBA00022722"/>
    </source>
</evidence>
<keyword evidence="3" id="KW-0479">Metal-binding</keyword>
<evidence type="ECO:0000256" key="4">
    <source>
        <dbReference type="ARBA" id="ARBA00022801"/>
    </source>
</evidence>
<keyword evidence="4" id="KW-0378">Hydrolase</keyword>